<feature type="region of interest" description="Disordered" evidence="1">
    <location>
        <begin position="244"/>
        <end position="271"/>
    </location>
</feature>
<dbReference type="InterPro" id="IPR056911">
    <property type="entry name" value="Phage_Znf_bind_put"/>
</dbReference>
<feature type="compositionally biased region" description="Polar residues" evidence="1">
    <location>
        <begin position="249"/>
        <end position="258"/>
    </location>
</feature>
<reference evidence="3" key="2">
    <citation type="submission" date="2020-09" db="EMBL/GenBank/DDBJ databases">
        <authorList>
            <person name="Sun Q."/>
            <person name="Zhou Y."/>
        </authorList>
    </citation>
    <scope>NUCLEOTIDE SEQUENCE</scope>
    <source>
        <strain evidence="3">CGMCC 4.7312</strain>
    </source>
</reference>
<feature type="domain" description="DNA-binding phage zinc finger" evidence="2">
    <location>
        <begin position="224"/>
        <end position="264"/>
    </location>
</feature>
<protein>
    <recommendedName>
        <fullName evidence="2">DNA-binding phage zinc finger domain-containing protein</fullName>
    </recommendedName>
</protein>
<dbReference type="Pfam" id="PF24623">
    <property type="entry name" value="Phage_zn_bind_8"/>
    <property type="match status" value="1"/>
</dbReference>
<organism evidence="3 4">
    <name type="scientific">Micromonospora sonchi</name>
    <dbReference type="NCBI Taxonomy" id="1763543"/>
    <lineage>
        <taxon>Bacteria</taxon>
        <taxon>Bacillati</taxon>
        <taxon>Actinomycetota</taxon>
        <taxon>Actinomycetes</taxon>
        <taxon>Micromonosporales</taxon>
        <taxon>Micromonosporaceae</taxon>
        <taxon>Micromonospora</taxon>
    </lineage>
</organism>
<proteinExistence type="predicted"/>
<feature type="compositionally biased region" description="Basic and acidic residues" evidence="1">
    <location>
        <begin position="259"/>
        <end position="271"/>
    </location>
</feature>
<evidence type="ECO:0000313" key="4">
    <source>
        <dbReference type="Proteomes" id="UP000608890"/>
    </source>
</evidence>
<evidence type="ECO:0000259" key="2">
    <source>
        <dbReference type="Pfam" id="PF24623"/>
    </source>
</evidence>
<name>A0A917WTV4_9ACTN</name>
<gene>
    <name evidence="3" type="ORF">GCM10011608_11290</name>
</gene>
<accession>A0A917WTV4</accession>
<evidence type="ECO:0000313" key="3">
    <source>
        <dbReference type="EMBL" id="GGM28195.1"/>
    </source>
</evidence>
<keyword evidence="4" id="KW-1185">Reference proteome</keyword>
<reference evidence="3" key="1">
    <citation type="journal article" date="2014" name="Int. J. Syst. Evol. Microbiol.">
        <title>Complete genome sequence of Corynebacterium casei LMG S-19264T (=DSM 44701T), isolated from a smear-ripened cheese.</title>
        <authorList>
            <consortium name="US DOE Joint Genome Institute (JGI-PGF)"/>
            <person name="Walter F."/>
            <person name="Albersmeier A."/>
            <person name="Kalinowski J."/>
            <person name="Ruckert C."/>
        </authorList>
    </citation>
    <scope>NUCLEOTIDE SEQUENCE</scope>
    <source>
        <strain evidence="3">CGMCC 4.7312</strain>
    </source>
</reference>
<dbReference type="AlphaFoldDB" id="A0A917WTV4"/>
<dbReference type="Proteomes" id="UP000608890">
    <property type="component" value="Unassembled WGS sequence"/>
</dbReference>
<dbReference type="EMBL" id="BMNB01000004">
    <property type="protein sequence ID" value="GGM28195.1"/>
    <property type="molecule type" value="Genomic_DNA"/>
</dbReference>
<comment type="caution">
    <text evidence="3">The sequence shown here is derived from an EMBL/GenBank/DDBJ whole genome shotgun (WGS) entry which is preliminary data.</text>
</comment>
<evidence type="ECO:0000256" key="1">
    <source>
        <dbReference type="SAM" id="MobiDB-lite"/>
    </source>
</evidence>
<sequence length="271" mass="30690">MLGHERHHNYYSFAEAINQLSWPAHPRFPYVRVFTEHQRAPPRWPTSAYRDQQAPKLGARTTVDGSEGGQPVVRAADALKALGYAEPVSYPRQTHPYMTFPRSNDDGRGNDYLRRIAEAVERIADAVAGQVTQQEVEVLPTYPIIDCDGPSPEMGVAEPHIQRSGGRLYCAVCTYCPERPGRAANVLEPSVWLEYSESSFDVDEQRAALTRHLNHHRKQADPTAALPIWTWSDHSCPRCHAPAEHRCRTSSGRPSTSVHAERWQDHSDEYW</sequence>